<protein>
    <submittedName>
        <fullName evidence="1">DUF3820 family protein</fullName>
    </submittedName>
</protein>
<sequence>MYLSFLMDLDKQYLIDLANAKMPFGKFKNRYLSDLPEAYLIWYRQKGFPKGKLGDQLLQVLELKVNGLEHILRTLRD</sequence>
<comment type="caution">
    <text evidence="1">The sequence shown here is derived from an EMBL/GenBank/DDBJ whole genome shotgun (WGS) entry which is preliminary data.</text>
</comment>
<evidence type="ECO:0000313" key="1">
    <source>
        <dbReference type="EMBL" id="GAA0872089.1"/>
    </source>
</evidence>
<keyword evidence="2" id="KW-1185">Reference proteome</keyword>
<dbReference type="EMBL" id="BAAAFG010000013">
    <property type="protein sequence ID" value="GAA0872089.1"/>
    <property type="molecule type" value="Genomic_DNA"/>
</dbReference>
<gene>
    <name evidence="1" type="ORF">GCM10009117_12360</name>
</gene>
<proteinExistence type="predicted"/>
<dbReference type="Pfam" id="PF12843">
    <property type="entry name" value="QSregVF_b"/>
    <property type="match status" value="1"/>
</dbReference>
<organism evidence="1 2">
    <name type="scientific">Gangjinia marincola</name>
    <dbReference type="NCBI Taxonomy" id="578463"/>
    <lineage>
        <taxon>Bacteria</taxon>
        <taxon>Pseudomonadati</taxon>
        <taxon>Bacteroidota</taxon>
        <taxon>Flavobacteriia</taxon>
        <taxon>Flavobacteriales</taxon>
        <taxon>Flavobacteriaceae</taxon>
        <taxon>Gangjinia</taxon>
    </lineage>
</organism>
<evidence type="ECO:0000313" key="2">
    <source>
        <dbReference type="Proteomes" id="UP001500507"/>
    </source>
</evidence>
<dbReference type="InterPro" id="IPR024530">
    <property type="entry name" value="QSregVF_b"/>
</dbReference>
<reference evidence="2" key="1">
    <citation type="journal article" date="2019" name="Int. J. Syst. Evol. Microbiol.">
        <title>The Global Catalogue of Microorganisms (GCM) 10K type strain sequencing project: providing services to taxonomists for standard genome sequencing and annotation.</title>
        <authorList>
            <consortium name="The Broad Institute Genomics Platform"/>
            <consortium name="The Broad Institute Genome Sequencing Center for Infectious Disease"/>
            <person name="Wu L."/>
            <person name="Ma J."/>
        </authorList>
    </citation>
    <scope>NUCLEOTIDE SEQUENCE [LARGE SCALE GENOMIC DNA]</scope>
    <source>
        <strain evidence="2">JCM 16082</strain>
    </source>
</reference>
<name>A0ABP3XRQ9_9FLAO</name>
<dbReference type="RefSeq" id="WP_343764924.1">
    <property type="nucleotide sequence ID" value="NZ_BAAAFG010000013.1"/>
</dbReference>
<accession>A0ABP3XRQ9</accession>
<dbReference type="Proteomes" id="UP001500507">
    <property type="component" value="Unassembled WGS sequence"/>
</dbReference>